<feature type="region of interest" description="Disordered" evidence="1">
    <location>
        <begin position="1"/>
        <end position="348"/>
    </location>
</feature>
<feature type="compositionally biased region" description="Low complexity" evidence="1">
    <location>
        <begin position="49"/>
        <end position="58"/>
    </location>
</feature>
<feature type="compositionally biased region" description="Basic and acidic residues" evidence="1">
    <location>
        <begin position="165"/>
        <end position="179"/>
    </location>
</feature>
<name>A0A1B9GWP3_9TREE</name>
<keyword evidence="3" id="KW-1185">Reference proteome</keyword>
<dbReference type="EMBL" id="KI669499">
    <property type="protein sequence ID" value="OCF35460.1"/>
    <property type="molecule type" value="Genomic_DNA"/>
</dbReference>
<dbReference type="Proteomes" id="UP000092666">
    <property type="component" value="Unassembled WGS sequence"/>
</dbReference>
<feature type="compositionally biased region" description="Basic and acidic residues" evidence="1">
    <location>
        <begin position="63"/>
        <end position="74"/>
    </location>
</feature>
<protein>
    <submittedName>
        <fullName evidence="2">Uncharacterized protein</fullName>
    </submittedName>
</protein>
<reference evidence="2 3" key="1">
    <citation type="submission" date="2013-07" db="EMBL/GenBank/DDBJ databases">
        <title>The Genome Sequence of Cryptococcus heveanensis BCC8398.</title>
        <authorList>
            <consortium name="The Broad Institute Genome Sequencing Platform"/>
            <person name="Cuomo C."/>
            <person name="Litvintseva A."/>
            <person name="Chen Y."/>
            <person name="Heitman J."/>
            <person name="Sun S."/>
            <person name="Springer D."/>
            <person name="Dromer F."/>
            <person name="Young S.K."/>
            <person name="Zeng Q."/>
            <person name="Gargeya S."/>
            <person name="Fitzgerald M."/>
            <person name="Abouelleil A."/>
            <person name="Alvarado L."/>
            <person name="Berlin A.M."/>
            <person name="Chapman S.B."/>
            <person name="Dewar J."/>
            <person name="Goldberg J."/>
            <person name="Griggs A."/>
            <person name="Gujja S."/>
            <person name="Hansen M."/>
            <person name="Howarth C."/>
            <person name="Imamovic A."/>
            <person name="Larimer J."/>
            <person name="McCowan C."/>
            <person name="Murphy C."/>
            <person name="Pearson M."/>
            <person name="Priest M."/>
            <person name="Roberts A."/>
            <person name="Saif S."/>
            <person name="Shea T."/>
            <person name="Sykes S."/>
            <person name="Wortman J."/>
            <person name="Nusbaum C."/>
            <person name="Birren B."/>
        </authorList>
    </citation>
    <scope>NUCLEOTIDE SEQUENCE [LARGE SCALE GENOMIC DNA]</scope>
    <source>
        <strain evidence="2 3">BCC8398</strain>
    </source>
</reference>
<dbReference type="AlphaFoldDB" id="A0A1B9GWP3"/>
<dbReference type="OrthoDB" id="2574168at2759"/>
<feature type="region of interest" description="Disordered" evidence="1">
    <location>
        <begin position="362"/>
        <end position="382"/>
    </location>
</feature>
<feature type="compositionally biased region" description="Pro residues" evidence="1">
    <location>
        <begin position="275"/>
        <end position="289"/>
    </location>
</feature>
<evidence type="ECO:0000313" key="3">
    <source>
        <dbReference type="Proteomes" id="UP000092666"/>
    </source>
</evidence>
<feature type="compositionally biased region" description="Polar residues" evidence="1">
    <location>
        <begin position="1"/>
        <end position="11"/>
    </location>
</feature>
<reference evidence="3" key="2">
    <citation type="submission" date="2013-12" db="EMBL/GenBank/DDBJ databases">
        <title>Evolution of pathogenesis and genome organization in the Tremellales.</title>
        <authorList>
            <person name="Cuomo C."/>
            <person name="Litvintseva A."/>
            <person name="Heitman J."/>
            <person name="Chen Y."/>
            <person name="Sun S."/>
            <person name="Springer D."/>
            <person name="Dromer F."/>
            <person name="Young S."/>
            <person name="Zeng Q."/>
            <person name="Chapman S."/>
            <person name="Gujja S."/>
            <person name="Saif S."/>
            <person name="Birren B."/>
        </authorList>
    </citation>
    <scope>NUCLEOTIDE SEQUENCE [LARGE SCALE GENOMIC DNA]</scope>
    <source>
        <strain evidence="3">BCC8398</strain>
    </source>
</reference>
<gene>
    <name evidence="2" type="ORF">I316_03012</name>
</gene>
<sequence length="382" mass="41021">MPSVLSPTHPSAKSYAPLADEVNPPFGNVAPAPTVTRNGTIVYQKRIPSTTSTASSSADSDDLERVGARLKNESEETLSPSSSRKGKSRAMGERPLMEQSELGSGDIGEVRRSSNKGKERAWDLEQGTESIVEEPEEIHAQGQYPPVNEVEEEERRVQDNLARFAAKEAARRRAARESRQLPTSSGPASPRSSSSTTSYSRRPFSMLSTTSKRNSIMGLMEGIWPGAPKKNDGWAEGELPTVHSPRAQDTPYANPYDPQPSFSPVPRMVISPTSPERPSPFADPAPPAPTAGSSHHRRPSLVSASSGGSAHSPIASPTETGGFSYGGPTWRGGQAAQMQEDDAQSRGGDKWWHALCAWGNDLDGGYEGNSRGNQAGRTNPFE</sequence>
<feature type="compositionally biased region" description="Low complexity" evidence="1">
    <location>
        <begin position="182"/>
        <end position="205"/>
    </location>
</feature>
<proteinExistence type="predicted"/>
<evidence type="ECO:0000313" key="2">
    <source>
        <dbReference type="EMBL" id="OCF35460.1"/>
    </source>
</evidence>
<evidence type="ECO:0000256" key="1">
    <source>
        <dbReference type="SAM" id="MobiDB-lite"/>
    </source>
</evidence>
<feature type="compositionally biased region" description="Basic and acidic residues" evidence="1">
    <location>
        <begin position="108"/>
        <end position="123"/>
    </location>
</feature>
<feature type="compositionally biased region" description="Polar residues" evidence="1">
    <location>
        <begin position="370"/>
        <end position="382"/>
    </location>
</feature>
<feature type="compositionally biased region" description="Polar residues" evidence="1">
    <location>
        <begin position="302"/>
        <end position="321"/>
    </location>
</feature>
<accession>A0A1B9GWP3</accession>
<organism evidence="2 3">
    <name type="scientific">Kwoniella heveanensis BCC8398</name>
    <dbReference type="NCBI Taxonomy" id="1296120"/>
    <lineage>
        <taxon>Eukaryota</taxon>
        <taxon>Fungi</taxon>
        <taxon>Dikarya</taxon>
        <taxon>Basidiomycota</taxon>
        <taxon>Agaricomycotina</taxon>
        <taxon>Tremellomycetes</taxon>
        <taxon>Tremellales</taxon>
        <taxon>Cryptococcaceae</taxon>
        <taxon>Kwoniella</taxon>
    </lineage>
</organism>